<sequence length="108" mass="11596">MDPVSPHRSTASPAADLCSRVLEGGRDVGWANSMATPGPAMDYLHPPVPTFLIYPHSTPSLFFGSTHGGQKEGGVVVFQQRCAGQPAFIRMNQRGDKISPVTKLGYEI</sequence>
<evidence type="ECO:0000313" key="1">
    <source>
        <dbReference type="EMBL" id="MEQ2302284.1"/>
    </source>
</evidence>
<protein>
    <submittedName>
        <fullName evidence="1">Uncharacterized protein</fullName>
    </submittedName>
</protein>
<keyword evidence="2" id="KW-1185">Reference proteome</keyword>
<dbReference type="EMBL" id="JAHRIP010056663">
    <property type="protein sequence ID" value="MEQ2302284.1"/>
    <property type="molecule type" value="Genomic_DNA"/>
</dbReference>
<dbReference type="Proteomes" id="UP001469553">
    <property type="component" value="Unassembled WGS sequence"/>
</dbReference>
<evidence type="ECO:0000313" key="2">
    <source>
        <dbReference type="Proteomes" id="UP001469553"/>
    </source>
</evidence>
<comment type="caution">
    <text evidence="1">The sequence shown here is derived from an EMBL/GenBank/DDBJ whole genome shotgun (WGS) entry which is preliminary data.</text>
</comment>
<organism evidence="1 2">
    <name type="scientific">Ameca splendens</name>
    <dbReference type="NCBI Taxonomy" id="208324"/>
    <lineage>
        <taxon>Eukaryota</taxon>
        <taxon>Metazoa</taxon>
        <taxon>Chordata</taxon>
        <taxon>Craniata</taxon>
        <taxon>Vertebrata</taxon>
        <taxon>Euteleostomi</taxon>
        <taxon>Actinopterygii</taxon>
        <taxon>Neopterygii</taxon>
        <taxon>Teleostei</taxon>
        <taxon>Neoteleostei</taxon>
        <taxon>Acanthomorphata</taxon>
        <taxon>Ovalentaria</taxon>
        <taxon>Atherinomorphae</taxon>
        <taxon>Cyprinodontiformes</taxon>
        <taxon>Goodeidae</taxon>
        <taxon>Ameca</taxon>
    </lineage>
</organism>
<accession>A0ABV0Z8R2</accession>
<proteinExistence type="predicted"/>
<gene>
    <name evidence="1" type="ORF">AMECASPLE_005210</name>
</gene>
<reference evidence="1 2" key="1">
    <citation type="submission" date="2021-06" db="EMBL/GenBank/DDBJ databases">
        <authorList>
            <person name="Palmer J.M."/>
        </authorList>
    </citation>
    <scope>NUCLEOTIDE SEQUENCE [LARGE SCALE GENOMIC DNA]</scope>
    <source>
        <strain evidence="1 2">AS_MEX2019</strain>
        <tissue evidence="1">Muscle</tissue>
    </source>
</reference>
<name>A0ABV0Z8R2_9TELE</name>